<dbReference type="PROSITE" id="PS51257">
    <property type="entry name" value="PROKAR_LIPOPROTEIN"/>
    <property type="match status" value="1"/>
</dbReference>
<reference evidence="3 4" key="1">
    <citation type="submission" date="2020-01" db="EMBL/GenBank/DDBJ databases">
        <title>Paenibacillus soybeanensis sp. nov. isolated from the nodules of soybean (Glycine max(L.) Merr).</title>
        <authorList>
            <person name="Wang H."/>
        </authorList>
    </citation>
    <scope>NUCLEOTIDE SEQUENCE [LARGE SCALE GENOMIC DNA]</scope>
    <source>
        <strain evidence="3 4">T1</strain>
    </source>
</reference>
<dbReference type="SUPFAM" id="SSF49503">
    <property type="entry name" value="Cupredoxins"/>
    <property type="match status" value="1"/>
</dbReference>
<dbReference type="InterPro" id="IPR028096">
    <property type="entry name" value="EfeO_Cupredoxin"/>
</dbReference>
<dbReference type="Pfam" id="PF13473">
    <property type="entry name" value="Cupredoxin_1"/>
    <property type="match status" value="1"/>
</dbReference>
<accession>A0ABW9XV77</accession>
<gene>
    <name evidence="3" type="ORF">GT019_22205</name>
</gene>
<keyword evidence="1" id="KW-0732">Signal</keyword>
<organism evidence="3 4">
    <name type="scientific">Paenibacillus glycinis</name>
    <dbReference type="NCBI Taxonomy" id="2697035"/>
    <lineage>
        <taxon>Bacteria</taxon>
        <taxon>Bacillati</taxon>
        <taxon>Bacillota</taxon>
        <taxon>Bacilli</taxon>
        <taxon>Bacillales</taxon>
        <taxon>Paenibacillaceae</taxon>
        <taxon>Paenibacillus</taxon>
    </lineage>
</organism>
<dbReference type="InterPro" id="IPR008972">
    <property type="entry name" value="Cupredoxin"/>
</dbReference>
<evidence type="ECO:0000313" key="4">
    <source>
        <dbReference type="Proteomes" id="UP000665561"/>
    </source>
</evidence>
<evidence type="ECO:0000259" key="2">
    <source>
        <dbReference type="Pfam" id="PF13473"/>
    </source>
</evidence>
<dbReference type="Gene3D" id="2.60.40.420">
    <property type="entry name" value="Cupredoxins - blue copper proteins"/>
    <property type="match status" value="1"/>
</dbReference>
<feature type="signal peptide" evidence="1">
    <location>
        <begin position="1"/>
        <end position="19"/>
    </location>
</feature>
<proteinExistence type="predicted"/>
<dbReference type="Proteomes" id="UP000665561">
    <property type="component" value="Unassembled WGS sequence"/>
</dbReference>
<keyword evidence="4" id="KW-1185">Reference proteome</keyword>
<feature type="chain" id="PRO_5047425258" evidence="1">
    <location>
        <begin position="20"/>
        <end position="130"/>
    </location>
</feature>
<feature type="domain" description="EfeO-type cupredoxin-like" evidence="2">
    <location>
        <begin position="14"/>
        <end position="124"/>
    </location>
</feature>
<evidence type="ECO:0000313" key="3">
    <source>
        <dbReference type="EMBL" id="NBD26596.1"/>
    </source>
</evidence>
<name>A0ABW9XV77_9BACL</name>
<dbReference type="EMBL" id="JAAAMV010000022">
    <property type="protein sequence ID" value="NBD26596.1"/>
    <property type="molecule type" value="Genomic_DNA"/>
</dbReference>
<protein>
    <submittedName>
        <fullName evidence="3">Cytochrome C oxidase subunit II</fullName>
    </submittedName>
</protein>
<evidence type="ECO:0000256" key="1">
    <source>
        <dbReference type="SAM" id="SignalP"/>
    </source>
</evidence>
<comment type="caution">
    <text evidence="3">The sequence shown here is derived from an EMBL/GenBank/DDBJ whole genome shotgun (WGS) entry which is preliminary data.</text>
</comment>
<dbReference type="RefSeq" id="WP_161745535.1">
    <property type="nucleotide sequence ID" value="NZ_JAAAMV010000022.1"/>
</dbReference>
<sequence length="130" mass="13956">MKKLLFMSMMLAAAIFVLAACGSKSTSNTDGASNGNVQETGSAASAKITIKAKRFEFDEPVYKVKKGEPTEITLVSEDGVHGVEIPDMDIKLDSGKPKVVTFNDAGTFEFHCDIMCGTGHSKMVAKFEVE</sequence>